<dbReference type="GO" id="GO:1990351">
    <property type="term" value="C:transporter complex"/>
    <property type="evidence" value="ECO:0000318"/>
    <property type="project" value="GO_Central"/>
</dbReference>
<dbReference type="Gene3D" id="2.60.450.10">
    <property type="entry name" value="Lipopolysaccharide (LPS) transport protein A like domain"/>
    <property type="match status" value="1"/>
</dbReference>
<organism evidence="2 3">
    <name type="scientific">Gloeobacter violaceus (strain ATCC 29082 / PCC 7421)</name>
    <dbReference type="NCBI Taxonomy" id="251221"/>
    <lineage>
        <taxon>Bacteria</taxon>
        <taxon>Bacillati</taxon>
        <taxon>Cyanobacteriota</taxon>
        <taxon>Cyanophyceae</taxon>
        <taxon>Gloeobacterales</taxon>
        <taxon>Gloeobacteraceae</taxon>
        <taxon>Gloeobacter</taxon>
    </lineage>
</organism>
<sequence>MFMPYLPALPPAPPPLVRLVQADPQAPAKNPPPERARDLQAQGAGQAQDLSTGIDNTALQPREEGVPVGGALKPGEEVFLDADTQQYDQINRVFTARGNVKMRLREVLLSADQMQVNLDTRLAVAEGNVKLVQGEQRIAGTRMEYNFARKEGVLLNATGRIDTKAESKVRINTPLAADLTGASELPPPPKPRGGILRFEAKRIVFNAEGWRAEDLRVTPDQFDPPELELVSARATLREIGPGSNRLMIDSGTLFFDQNFAMPFPAIESVIDNEKRKPPYEVGSDFLDKGGVYYQQNLYVEFAKNITFQISPQLYIQQALSSNSFLDPKNFGLQNKLSVEYDNGQLTRLFSEINGLVLDDLENRVRARLEHIVPVGNHTLTFSYAYRERFFNYLLGFQTAQSNLGITLDSPLITLGSSGVRLSYQANAALISANTDQPQLDRQPDLGRFRVAGSLSKTITLLQAEFLPLSRETLRFTQIPVTPGLFLDVGTTLVQSWYSSGDSQGYLGGRVSLFSILGRFSRDFLDYTALSLSYNNGFVNGESPFLFDRVASREQVFAGITQQIYGPLRFGVQTGIDLTFGRAVDTFYTVSLDRRTYSLSITYNPVRQTGGFQLRVDDFNWGTNAYGRPDQVTDVVGGVERFNRNGPGSP</sequence>
<dbReference type="PhylomeDB" id="Q7NF94"/>
<protein>
    <submittedName>
        <fullName evidence="2">Gll3632 protein</fullName>
    </submittedName>
</protein>
<dbReference type="EnsemblBacteria" id="BAC91573">
    <property type="protein sequence ID" value="BAC91573"/>
    <property type="gene ID" value="BAC91573"/>
</dbReference>
<dbReference type="InParanoid" id="Q7NF94"/>
<reference evidence="2 3" key="1">
    <citation type="journal article" date="2003" name="DNA Res.">
        <title>Complete genome structure of Gloeobacter violaceus PCC 7421, a cyanobacterium that lacks thylakoids.</title>
        <authorList>
            <person name="Nakamura Y."/>
            <person name="Kaneko T."/>
            <person name="Sato S."/>
            <person name="Mimuro M."/>
            <person name="Miyashita H."/>
            <person name="Tsuchiya T."/>
            <person name="Sasamoto S."/>
            <person name="Watanabe A."/>
            <person name="Kawashima K."/>
            <person name="Kishida Y."/>
            <person name="Kiyokawa C."/>
            <person name="Kohara M."/>
            <person name="Matsumoto M."/>
            <person name="Matsuno A."/>
            <person name="Nakazaki N."/>
            <person name="Shimpo S."/>
            <person name="Takeuchi C."/>
            <person name="Yamada M."/>
            <person name="Tabata S."/>
        </authorList>
    </citation>
    <scope>NUCLEOTIDE SEQUENCE [LARGE SCALE GENOMIC DNA]</scope>
    <source>
        <strain evidence="3">ATCC 29082 / PCC 7421</strain>
    </source>
</reference>
<dbReference type="KEGG" id="gvi:gll3632"/>
<dbReference type="PANTHER" id="PTHR30189:SF1">
    <property type="entry name" value="LPS-ASSEMBLY PROTEIN LPTD"/>
    <property type="match status" value="1"/>
</dbReference>
<gene>
    <name evidence="2" type="ordered locus">gll3632</name>
</gene>
<dbReference type="HOGENOM" id="CLU_010500_1_0_3"/>
<dbReference type="Proteomes" id="UP000000557">
    <property type="component" value="Chromosome"/>
</dbReference>
<dbReference type="PANTHER" id="PTHR30189">
    <property type="entry name" value="LPS-ASSEMBLY PROTEIN"/>
    <property type="match status" value="1"/>
</dbReference>
<accession>Q7NF94</accession>
<dbReference type="OrthoDB" id="441598at2"/>
<name>Q7NF94_GLOVI</name>
<dbReference type="InterPro" id="IPR010664">
    <property type="entry name" value="LipoPS_assembly_LptC-rel"/>
</dbReference>
<dbReference type="PATRIC" id="fig|251221.4.peg.3667"/>
<proteinExistence type="predicted"/>
<evidence type="ECO:0000313" key="2">
    <source>
        <dbReference type="EMBL" id="BAC91573.1"/>
    </source>
</evidence>
<dbReference type="GO" id="GO:0009279">
    <property type="term" value="C:cell outer membrane"/>
    <property type="evidence" value="ECO:0000318"/>
    <property type="project" value="GO_Central"/>
</dbReference>
<evidence type="ECO:0000256" key="1">
    <source>
        <dbReference type="SAM" id="MobiDB-lite"/>
    </source>
</evidence>
<feature type="compositionally biased region" description="Low complexity" evidence="1">
    <location>
        <begin position="39"/>
        <end position="49"/>
    </location>
</feature>
<dbReference type="AlphaFoldDB" id="Q7NF94"/>
<dbReference type="EMBL" id="BA000045">
    <property type="protein sequence ID" value="BAC91573.1"/>
    <property type="molecule type" value="Genomic_DNA"/>
</dbReference>
<dbReference type="eggNOG" id="COG1452">
    <property type="taxonomic scope" value="Bacteria"/>
</dbReference>
<dbReference type="InterPro" id="IPR022244">
    <property type="entry name" value="DUF3769"/>
</dbReference>
<dbReference type="InterPro" id="IPR050218">
    <property type="entry name" value="LptD"/>
</dbReference>
<reference evidence="2 3" key="2">
    <citation type="journal article" date="2003" name="DNA Res.">
        <title>Complete genome structure of Gloeobacter violaceus PCC 7421, a cyanobacterium that lacks thylakoids (supplement).</title>
        <authorList>
            <person name="Nakamura Y."/>
            <person name="Kaneko T."/>
            <person name="Sato S."/>
            <person name="Mimuro M."/>
            <person name="Miyashita H."/>
            <person name="Tsuchiya T."/>
            <person name="Sasamoto S."/>
            <person name="Watanabe A."/>
            <person name="Kawashima K."/>
            <person name="Kishida Y."/>
            <person name="Kiyokawa C."/>
            <person name="Kohara M."/>
            <person name="Matsumoto M."/>
            <person name="Matsuno A."/>
            <person name="Nakazaki N."/>
            <person name="Shimpo S."/>
            <person name="Takeuchi C."/>
            <person name="Yamada M."/>
            <person name="Tabata S."/>
        </authorList>
    </citation>
    <scope>NUCLEOTIDE SEQUENCE [LARGE SCALE GENOMIC DNA]</scope>
    <source>
        <strain evidence="3">ATCC 29082 / PCC 7421</strain>
    </source>
</reference>
<keyword evidence="3" id="KW-1185">Reference proteome</keyword>
<evidence type="ECO:0000313" key="3">
    <source>
        <dbReference type="Proteomes" id="UP000000557"/>
    </source>
</evidence>
<feature type="region of interest" description="Disordered" evidence="1">
    <location>
        <begin position="24"/>
        <end position="49"/>
    </location>
</feature>
<dbReference type="Pfam" id="PF06835">
    <property type="entry name" value="LptC"/>
    <property type="match status" value="1"/>
</dbReference>
<dbReference type="Pfam" id="PF12600">
    <property type="entry name" value="DUF3769"/>
    <property type="match status" value="1"/>
</dbReference>
<dbReference type="STRING" id="251221.gene:10761147"/>